<evidence type="ECO:0000313" key="4">
    <source>
        <dbReference type="EMBL" id="THH20419.1"/>
    </source>
</evidence>
<proteinExistence type="predicted"/>
<feature type="compositionally biased region" description="Polar residues" evidence="1">
    <location>
        <begin position="237"/>
        <end position="249"/>
    </location>
</feature>
<feature type="region of interest" description="Disordered" evidence="1">
    <location>
        <begin position="220"/>
        <end position="261"/>
    </location>
</feature>
<feature type="transmembrane region" description="Helical" evidence="2">
    <location>
        <begin position="59"/>
        <end position="83"/>
    </location>
</feature>
<dbReference type="GO" id="GO:0005783">
    <property type="term" value="C:endoplasmic reticulum"/>
    <property type="evidence" value="ECO:0007669"/>
    <property type="project" value="TreeGrafter"/>
</dbReference>
<dbReference type="GO" id="GO:0032933">
    <property type="term" value="P:SREBP signaling pathway"/>
    <property type="evidence" value="ECO:0007669"/>
    <property type="project" value="InterPro"/>
</dbReference>
<dbReference type="OrthoDB" id="5428737at2759"/>
<evidence type="ECO:0000256" key="1">
    <source>
        <dbReference type="SAM" id="MobiDB-lite"/>
    </source>
</evidence>
<keyword evidence="5" id="KW-1185">Reference proteome</keyword>
<keyword evidence="2" id="KW-0812">Transmembrane</keyword>
<dbReference type="Proteomes" id="UP000310158">
    <property type="component" value="Unassembled WGS sequence"/>
</dbReference>
<keyword evidence="2" id="KW-1133">Transmembrane helix</keyword>
<gene>
    <name evidence="4" type="ORF">EW146_g952</name>
</gene>
<name>A0A4S4M5H2_9AGAM</name>
<dbReference type="PANTHER" id="PTHR39405:SF1">
    <property type="entry name" value="DSC E3 UBIQUITIN LIGASE COMPLEX SUBUNIT 4"/>
    <property type="match status" value="1"/>
</dbReference>
<dbReference type="Pfam" id="PF08508">
    <property type="entry name" value="DUF1746"/>
    <property type="match status" value="1"/>
</dbReference>
<dbReference type="AlphaFoldDB" id="A0A4S4M5H2"/>
<protein>
    <recommendedName>
        <fullName evidence="3">DUF1746 domain-containing protein</fullName>
    </recommendedName>
</protein>
<reference evidence="4 5" key="1">
    <citation type="submission" date="2019-02" db="EMBL/GenBank/DDBJ databases">
        <title>Genome sequencing of the rare red list fungi Bondarzewia mesenterica.</title>
        <authorList>
            <person name="Buettner E."/>
            <person name="Kellner H."/>
        </authorList>
    </citation>
    <scope>NUCLEOTIDE SEQUENCE [LARGE SCALE GENOMIC DNA]</scope>
    <source>
        <strain evidence="4 5">DSM 108281</strain>
    </source>
</reference>
<dbReference type="PANTHER" id="PTHR39405">
    <property type="entry name" value="DSC E3 UBIQUITIN LIGASE COMPLEX SUBUNIT 4"/>
    <property type="match status" value="1"/>
</dbReference>
<sequence length="261" mass="28816">MHIRHHAQRKHVIDSLETLLYQLHVLSFFLSPSILALVTRSASQFQLSKPRDVDPKRSLRFWFFLIVLFNFGSIWTHALQGAAEGRAIILDFIGMAYKPSKFHLLYLDFLILALSFLITTIAYETSYTIASPSDILDPLQPTSSSILPSTSTYQPISSPPSSPQPEGLIIDFHISMMLRHIRNPPPPPPEHPAEVVLLPLPNTTSWPLSQSLRMLLRARASARGRAQEAERAPAGSSVESESNAGSASRTVPGGMDPDDGG</sequence>
<dbReference type="GO" id="GO:0044695">
    <property type="term" value="C:Dsc E3 ubiquitin ligase complex"/>
    <property type="evidence" value="ECO:0007669"/>
    <property type="project" value="InterPro"/>
</dbReference>
<dbReference type="EMBL" id="SGPL01000022">
    <property type="protein sequence ID" value="THH20419.1"/>
    <property type="molecule type" value="Genomic_DNA"/>
</dbReference>
<evidence type="ECO:0000313" key="5">
    <source>
        <dbReference type="Proteomes" id="UP000310158"/>
    </source>
</evidence>
<keyword evidence="2" id="KW-0472">Membrane</keyword>
<feature type="domain" description="DUF1746" evidence="3">
    <location>
        <begin position="15"/>
        <end position="117"/>
    </location>
</feature>
<feature type="transmembrane region" description="Helical" evidence="2">
    <location>
        <begin position="104"/>
        <end position="123"/>
    </location>
</feature>
<evidence type="ECO:0000256" key="2">
    <source>
        <dbReference type="SAM" id="Phobius"/>
    </source>
</evidence>
<accession>A0A4S4M5H2</accession>
<comment type="caution">
    <text evidence="4">The sequence shown here is derived from an EMBL/GenBank/DDBJ whole genome shotgun (WGS) entry which is preliminary data.</text>
</comment>
<evidence type="ECO:0000259" key="3">
    <source>
        <dbReference type="Pfam" id="PF08508"/>
    </source>
</evidence>
<dbReference type="InterPro" id="IPR038967">
    <property type="entry name" value="Dsc4-like"/>
</dbReference>
<dbReference type="InterPro" id="IPR013715">
    <property type="entry name" value="DUF1746"/>
</dbReference>
<organism evidence="4 5">
    <name type="scientific">Bondarzewia mesenterica</name>
    <dbReference type="NCBI Taxonomy" id="1095465"/>
    <lineage>
        <taxon>Eukaryota</taxon>
        <taxon>Fungi</taxon>
        <taxon>Dikarya</taxon>
        <taxon>Basidiomycota</taxon>
        <taxon>Agaricomycotina</taxon>
        <taxon>Agaricomycetes</taxon>
        <taxon>Russulales</taxon>
        <taxon>Bondarzewiaceae</taxon>
        <taxon>Bondarzewia</taxon>
    </lineage>
</organism>
<feature type="transmembrane region" description="Helical" evidence="2">
    <location>
        <begin position="20"/>
        <end position="39"/>
    </location>
</feature>